<protein>
    <submittedName>
        <fullName evidence="6">Quercetin 2,3-dioxygenase</fullName>
    </submittedName>
</protein>
<proteinExistence type="inferred from homology"/>
<evidence type="ECO:0000256" key="3">
    <source>
        <dbReference type="RuleBase" id="RU003457"/>
    </source>
</evidence>
<comment type="similarity">
    <text evidence="1 3">Belongs to the pirin family.</text>
</comment>
<name>A0A1C3E8G7_9PLAN</name>
<dbReference type="InterPro" id="IPR012093">
    <property type="entry name" value="Pirin"/>
</dbReference>
<evidence type="ECO:0000259" key="4">
    <source>
        <dbReference type="Pfam" id="PF02678"/>
    </source>
</evidence>
<dbReference type="GO" id="GO:0046872">
    <property type="term" value="F:metal ion binding"/>
    <property type="evidence" value="ECO:0007669"/>
    <property type="project" value="UniProtKB-KW"/>
</dbReference>
<dbReference type="OrthoDB" id="321327at2"/>
<dbReference type="InterPro" id="IPR014710">
    <property type="entry name" value="RmlC-like_jellyroll"/>
</dbReference>
<dbReference type="PIRSF" id="PIRSF006232">
    <property type="entry name" value="Pirin"/>
    <property type="match status" value="1"/>
</dbReference>
<accession>A0A1C3E8G7</accession>
<comment type="caution">
    <text evidence="6">The sequence shown here is derived from an EMBL/GenBank/DDBJ whole genome shotgun (WGS) entry which is preliminary data.</text>
</comment>
<keyword evidence="6" id="KW-0223">Dioxygenase</keyword>
<keyword evidence="2" id="KW-0408">Iron</keyword>
<gene>
    <name evidence="6" type="ORF">A6X21_07720</name>
</gene>
<dbReference type="PANTHER" id="PTHR43212:SF3">
    <property type="entry name" value="QUERCETIN 2,3-DIOXYGENASE"/>
    <property type="match status" value="1"/>
</dbReference>
<reference evidence="6 7" key="1">
    <citation type="submission" date="2016-05" db="EMBL/GenBank/DDBJ databases">
        <title>Genomic and physiological characterization of Planctopirus sp. isolated from fresh water lake.</title>
        <authorList>
            <person name="Subhash Y."/>
            <person name="Ramana C."/>
        </authorList>
    </citation>
    <scope>NUCLEOTIDE SEQUENCE [LARGE SCALE GENOMIC DNA]</scope>
    <source>
        <strain evidence="6 7">JC280</strain>
    </source>
</reference>
<comment type="cofactor">
    <cofactor evidence="2">
        <name>Fe cation</name>
        <dbReference type="ChEBI" id="CHEBI:24875"/>
    </cofactor>
    <text evidence="2">Binds 1 Fe cation per subunit.</text>
</comment>
<dbReference type="SUPFAM" id="SSF51182">
    <property type="entry name" value="RmlC-like cupins"/>
    <property type="match status" value="1"/>
</dbReference>
<keyword evidence="2" id="KW-0479">Metal-binding</keyword>
<dbReference type="Pfam" id="PF02678">
    <property type="entry name" value="Pirin"/>
    <property type="match status" value="1"/>
</dbReference>
<evidence type="ECO:0000259" key="5">
    <source>
        <dbReference type="Pfam" id="PF17954"/>
    </source>
</evidence>
<dbReference type="Pfam" id="PF17954">
    <property type="entry name" value="Pirin_C_2"/>
    <property type="match status" value="1"/>
</dbReference>
<evidence type="ECO:0000256" key="1">
    <source>
        <dbReference type="ARBA" id="ARBA00008416"/>
    </source>
</evidence>
<feature type="binding site" evidence="2">
    <location>
        <position position="101"/>
    </location>
    <ligand>
        <name>Fe cation</name>
        <dbReference type="ChEBI" id="CHEBI:24875"/>
    </ligand>
</feature>
<feature type="binding site" evidence="2">
    <location>
        <position position="103"/>
    </location>
    <ligand>
        <name>Fe cation</name>
        <dbReference type="ChEBI" id="CHEBI:24875"/>
    </ligand>
</feature>
<feature type="domain" description="Quercetin 2,3-dioxygenase C-terminal cupin" evidence="5">
    <location>
        <begin position="146"/>
        <end position="231"/>
    </location>
</feature>
<feature type="domain" description="Pirin N-terminal" evidence="4">
    <location>
        <begin position="9"/>
        <end position="119"/>
    </location>
</feature>
<dbReference type="InterPro" id="IPR041602">
    <property type="entry name" value="Quercetinase_C"/>
</dbReference>
<dbReference type="InterPro" id="IPR003829">
    <property type="entry name" value="Pirin_N_dom"/>
</dbReference>
<dbReference type="STRING" id="1841610.A6X21_07720"/>
<keyword evidence="6" id="KW-0560">Oxidoreductase</keyword>
<dbReference type="RefSeq" id="WP_068849345.1">
    <property type="nucleotide sequence ID" value="NZ_LYDR01000127.1"/>
</dbReference>
<evidence type="ECO:0000256" key="2">
    <source>
        <dbReference type="PIRSR" id="PIRSR006232-1"/>
    </source>
</evidence>
<feature type="binding site" evidence="2">
    <location>
        <position position="57"/>
    </location>
    <ligand>
        <name>Fe cation</name>
        <dbReference type="ChEBI" id="CHEBI:24875"/>
    </ligand>
</feature>
<dbReference type="Proteomes" id="UP000094828">
    <property type="component" value="Unassembled WGS sequence"/>
</dbReference>
<evidence type="ECO:0000313" key="6">
    <source>
        <dbReference type="EMBL" id="ODA29558.1"/>
    </source>
</evidence>
<organism evidence="6 7">
    <name type="scientific">Planctopirus hydrillae</name>
    <dbReference type="NCBI Taxonomy" id="1841610"/>
    <lineage>
        <taxon>Bacteria</taxon>
        <taxon>Pseudomonadati</taxon>
        <taxon>Planctomycetota</taxon>
        <taxon>Planctomycetia</taxon>
        <taxon>Planctomycetales</taxon>
        <taxon>Planctomycetaceae</taxon>
        <taxon>Planctopirus</taxon>
    </lineage>
</organism>
<dbReference type="GO" id="GO:0051213">
    <property type="term" value="F:dioxygenase activity"/>
    <property type="evidence" value="ECO:0007669"/>
    <property type="project" value="UniProtKB-KW"/>
</dbReference>
<dbReference type="InterPro" id="IPR011051">
    <property type="entry name" value="RmlC_Cupin_sf"/>
</dbReference>
<dbReference type="PANTHER" id="PTHR43212">
    <property type="entry name" value="QUERCETIN 2,3-DIOXYGENASE"/>
    <property type="match status" value="1"/>
</dbReference>
<dbReference type="EMBL" id="LYDR01000127">
    <property type="protein sequence ID" value="ODA29558.1"/>
    <property type="molecule type" value="Genomic_DNA"/>
</dbReference>
<feature type="binding site" evidence="2">
    <location>
        <position position="59"/>
    </location>
    <ligand>
        <name>Fe cation</name>
        <dbReference type="ChEBI" id="CHEBI:24875"/>
    </ligand>
</feature>
<evidence type="ECO:0000313" key="7">
    <source>
        <dbReference type="Proteomes" id="UP000094828"/>
    </source>
</evidence>
<dbReference type="Gene3D" id="2.60.120.10">
    <property type="entry name" value="Jelly Rolls"/>
    <property type="match status" value="2"/>
</dbReference>
<dbReference type="CDD" id="cd02910">
    <property type="entry name" value="cupin_Yhhw_N"/>
    <property type="match status" value="1"/>
</dbReference>
<keyword evidence="7" id="KW-1185">Reference proteome</keyword>
<dbReference type="AlphaFoldDB" id="A0A1C3E8G7"/>
<sequence length="232" mass="26365">MKQVRRAEDRGYFDHGWLKTSHTFSFGHYFDPAWNGFHTLRVINEDVVAPGQGFGMHGHKDMEIVTIVLQGELEHKDSLGNGEVLRPGELQRMTAGSGIRHSEFNPSSSQPTHLYQIWLFPEAKDLTPGYEQKPFPHEEQLNQWRLVASRDGRDGSLTIQQQANLWLTDLSAGQSLRKDLSSSHKGWLQILKGQFLIDGHEVQAGDALYWSAEDRLDVVTKADGQMLLFELE</sequence>